<organism evidence="2 3">
    <name type="scientific">Chryseobacterium nepalense</name>
    <dbReference type="NCBI Taxonomy" id="1854498"/>
    <lineage>
        <taxon>Bacteria</taxon>
        <taxon>Pseudomonadati</taxon>
        <taxon>Bacteroidota</taxon>
        <taxon>Flavobacteriia</taxon>
        <taxon>Flavobacteriales</taxon>
        <taxon>Weeksellaceae</taxon>
        <taxon>Chryseobacterium group</taxon>
        <taxon>Chryseobacterium</taxon>
    </lineage>
</organism>
<dbReference type="InterPro" id="IPR045549">
    <property type="entry name" value="bpX4"/>
</dbReference>
<feature type="domain" description="MoxR-vWA-beta-propeller ternary system" evidence="1">
    <location>
        <begin position="8"/>
        <end position="208"/>
    </location>
</feature>
<keyword evidence="3" id="KW-1185">Reference proteome</keyword>
<evidence type="ECO:0000313" key="2">
    <source>
        <dbReference type="EMBL" id="UPQ77421.1"/>
    </source>
</evidence>
<dbReference type="Pfam" id="PF19920">
    <property type="entry name" value="bpX4"/>
    <property type="match status" value="1"/>
</dbReference>
<dbReference type="EMBL" id="CP096203">
    <property type="protein sequence ID" value="UPQ77421.1"/>
    <property type="molecule type" value="Genomic_DNA"/>
</dbReference>
<protein>
    <recommendedName>
        <fullName evidence="1">MoxR-vWA-beta-propeller ternary system domain-containing protein</fullName>
    </recommendedName>
</protein>
<gene>
    <name evidence="2" type="ORF">M0D58_07770</name>
</gene>
<proteinExistence type="predicted"/>
<accession>A0ABY4K9F7</accession>
<dbReference type="Proteomes" id="UP000830552">
    <property type="component" value="Chromosome"/>
</dbReference>
<evidence type="ECO:0000313" key="3">
    <source>
        <dbReference type="Proteomes" id="UP000830552"/>
    </source>
</evidence>
<evidence type="ECO:0000259" key="1">
    <source>
        <dbReference type="Pfam" id="PF19920"/>
    </source>
</evidence>
<name>A0ABY4K9F7_9FLAO</name>
<sequence length="213" mass="25087">MMPSGFSFLDTLFLLRKEECITIFTDFYEISGKEIQDTTEYLEAEFEKERLEFLSLEINFDKEAAVWAAKVLYHSAQLYLIRQDTAKDIHKLIPAYKGKRDISSILSADLSLRFLPQVISVLQNADPEDPLIKILENILQQFHYSGIGYDIESGNINWEEELKDSTYRKLYLERIVEKRSYQLAEIPYINNLLITEFGLYKDIYWKELKITEN</sequence>
<dbReference type="RefSeq" id="WP_248394736.1">
    <property type="nucleotide sequence ID" value="NZ_CP096203.1"/>
</dbReference>
<reference evidence="2" key="1">
    <citation type="submission" date="2022-04" db="EMBL/GenBank/DDBJ databases">
        <title>Evolutionary, genomic, and biogeographic characterization of Chryseobacterium nepalense represented by a plastic-degrading bacterium AC3.</title>
        <authorList>
            <person name="Yin Z."/>
            <person name="Liu X."/>
            <person name="Wang D."/>
            <person name="Xie Z."/>
        </authorList>
    </citation>
    <scope>NUCLEOTIDE SEQUENCE</scope>
    <source>
        <strain evidence="2">AC3</strain>
    </source>
</reference>